<evidence type="ECO:0000259" key="2">
    <source>
        <dbReference type="SMART" id="SM00458"/>
    </source>
</evidence>
<dbReference type="Pfam" id="PF00652">
    <property type="entry name" value="Ricin_B_lectin"/>
    <property type="match status" value="1"/>
</dbReference>
<feature type="chain" id="PRO_5038765953" description="Ricin B lectin domain-containing protein" evidence="1">
    <location>
        <begin position="32"/>
        <end position="166"/>
    </location>
</feature>
<gene>
    <name evidence="3" type="ORF">BJ998_007398</name>
</gene>
<dbReference type="AlphaFoldDB" id="A0A7W9KPD7"/>
<dbReference type="InterPro" id="IPR000772">
    <property type="entry name" value="Ricin_B_lectin"/>
</dbReference>
<keyword evidence="1" id="KW-0732">Signal</keyword>
<comment type="caution">
    <text evidence="3">The sequence shown here is derived from an EMBL/GenBank/DDBJ whole genome shotgun (WGS) entry which is preliminary data.</text>
</comment>
<evidence type="ECO:0000313" key="3">
    <source>
        <dbReference type="EMBL" id="MBB5896202.1"/>
    </source>
</evidence>
<dbReference type="SUPFAM" id="SSF50370">
    <property type="entry name" value="Ricin B-like lectins"/>
    <property type="match status" value="1"/>
</dbReference>
<evidence type="ECO:0000313" key="4">
    <source>
        <dbReference type="Proteomes" id="UP000585638"/>
    </source>
</evidence>
<dbReference type="PROSITE" id="PS50231">
    <property type="entry name" value="RICIN_B_LECTIN"/>
    <property type="match status" value="1"/>
</dbReference>
<dbReference type="SMART" id="SM00458">
    <property type="entry name" value="RICIN"/>
    <property type="match status" value="1"/>
</dbReference>
<organism evidence="3 4">
    <name type="scientific">Kutzneria kofuensis</name>
    <dbReference type="NCBI Taxonomy" id="103725"/>
    <lineage>
        <taxon>Bacteria</taxon>
        <taxon>Bacillati</taxon>
        <taxon>Actinomycetota</taxon>
        <taxon>Actinomycetes</taxon>
        <taxon>Pseudonocardiales</taxon>
        <taxon>Pseudonocardiaceae</taxon>
        <taxon>Kutzneria</taxon>
    </lineage>
</organism>
<accession>A0A7W9KPD7</accession>
<feature type="signal peptide" evidence="1">
    <location>
        <begin position="1"/>
        <end position="31"/>
    </location>
</feature>
<keyword evidence="4" id="KW-1185">Reference proteome</keyword>
<evidence type="ECO:0000256" key="1">
    <source>
        <dbReference type="SAM" id="SignalP"/>
    </source>
</evidence>
<dbReference type="Proteomes" id="UP000585638">
    <property type="component" value="Unassembled WGS sequence"/>
</dbReference>
<protein>
    <recommendedName>
        <fullName evidence="2">Ricin B lectin domain-containing protein</fullName>
    </recommendedName>
</protein>
<name>A0A7W9KPD7_9PSEU</name>
<dbReference type="RefSeq" id="WP_184867897.1">
    <property type="nucleotide sequence ID" value="NZ_BAAAWY010000023.1"/>
</dbReference>
<dbReference type="EMBL" id="JACHIR010000001">
    <property type="protein sequence ID" value="MBB5896202.1"/>
    <property type="molecule type" value="Genomic_DNA"/>
</dbReference>
<sequence length="166" mass="18008">MPGKKACVLTIAAATAVALTTANGYVASATAASGQELHNGLNWNKCLDAQTPDGLTLTGAVQVWDCNGGPQQDWFDNSDGTKFNGLNRSKCLDAQTLDGRTLTGAVQVWDCNGGPQQRWFFTPDHRIHNGLNWNKCLDAQTLDGVTLTGVVQVWNCNNGPQQRWYR</sequence>
<reference evidence="3 4" key="1">
    <citation type="submission" date="2020-08" db="EMBL/GenBank/DDBJ databases">
        <title>Sequencing the genomes of 1000 actinobacteria strains.</title>
        <authorList>
            <person name="Klenk H.-P."/>
        </authorList>
    </citation>
    <scope>NUCLEOTIDE SEQUENCE [LARGE SCALE GENOMIC DNA]</scope>
    <source>
        <strain evidence="3 4">DSM 43851</strain>
    </source>
</reference>
<proteinExistence type="predicted"/>
<dbReference type="Gene3D" id="2.80.10.50">
    <property type="match status" value="2"/>
</dbReference>
<dbReference type="InterPro" id="IPR035992">
    <property type="entry name" value="Ricin_B-like_lectins"/>
</dbReference>
<feature type="domain" description="Ricin B lectin" evidence="2">
    <location>
        <begin position="33"/>
        <end position="166"/>
    </location>
</feature>